<dbReference type="Pfam" id="PF00454">
    <property type="entry name" value="PI3_PI4_kinase"/>
    <property type="match status" value="1"/>
</dbReference>
<evidence type="ECO:0000256" key="6">
    <source>
        <dbReference type="ARBA" id="ARBA00022679"/>
    </source>
</evidence>
<evidence type="ECO:0000256" key="9">
    <source>
        <dbReference type="ARBA" id="ARBA00022763"/>
    </source>
</evidence>
<comment type="subunit">
    <text evidence="3">Associates with DNA double-strand breaks.</text>
</comment>
<dbReference type="HOGENOM" id="CLU_000178_4_1_1"/>
<dbReference type="GO" id="GO:0005634">
    <property type="term" value="C:nucleus"/>
    <property type="evidence" value="ECO:0007669"/>
    <property type="project" value="UniProtKB-SubCell"/>
</dbReference>
<keyword evidence="11 21" id="KW-0418">Kinase</keyword>
<evidence type="ECO:0000256" key="13">
    <source>
        <dbReference type="ARBA" id="ARBA00022840"/>
    </source>
</evidence>
<dbReference type="InterPro" id="IPR057564">
    <property type="entry name" value="HEAT_ATR"/>
</dbReference>
<keyword evidence="9" id="KW-0227">DNA damage</keyword>
<dbReference type="Pfam" id="PF08064">
    <property type="entry name" value="UME"/>
    <property type="match status" value="1"/>
</dbReference>
<comment type="similarity">
    <text evidence="2">Belongs to the PI3/PI4-kinase family. ATM subfamily.</text>
</comment>
<dbReference type="STRING" id="498257.G2WW98"/>
<feature type="domain" description="FATC" evidence="20">
    <location>
        <begin position="2327"/>
        <end position="2364"/>
    </location>
</feature>
<dbReference type="GO" id="GO:0000723">
    <property type="term" value="P:telomere maintenance"/>
    <property type="evidence" value="ECO:0007669"/>
    <property type="project" value="TreeGrafter"/>
</dbReference>
<dbReference type="InterPro" id="IPR050517">
    <property type="entry name" value="DDR_Repair_Kinase"/>
</dbReference>
<dbReference type="GO" id="GO:0006281">
    <property type="term" value="P:DNA repair"/>
    <property type="evidence" value="ECO:0007669"/>
    <property type="project" value="UniProtKB-KW"/>
</dbReference>
<feature type="domain" description="PI3K/PI4K catalytic" evidence="18">
    <location>
        <begin position="2019"/>
        <end position="2330"/>
    </location>
</feature>
<dbReference type="InterPro" id="IPR014009">
    <property type="entry name" value="PIK_FAT"/>
</dbReference>
<accession>G2WW98</accession>
<dbReference type="Pfam" id="PF00645">
    <property type="entry name" value="zf-PARP"/>
    <property type="match status" value="1"/>
</dbReference>
<evidence type="ECO:0000256" key="14">
    <source>
        <dbReference type="ARBA" id="ARBA00023204"/>
    </source>
</evidence>
<feature type="compositionally biased region" description="Basic and acidic residues" evidence="17">
    <location>
        <begin position="2659"/>
        <end position="2670"/>
    </location>
</feature>
<protein>
    <recommendedName>
        <fullName evidence="4">non-specific serine/threonine protein kinase</fullName>
        <ecNumber evidence="4">2.7.11.1</ecNumber>
    </recommendedName>
</protein>
<evidence type="ECO:0000256" key="8">
    <source>
        <dbReference type="ARBA" id="ARBA00022741"/>
    </source>
</evidence>
<dbReference type="InterPro" id="IPR003151">
    <property type="entry name" value="PIK-rel_kinase_FAT"/>
</dbReference>
<dbReference type="GO" id="GO:0005694">
    <property type="term" value="C:chromosome"/>
    <property type="evidence" value="ECO:0007669"/>
    <property type="project" value="TreeGrafter"/>
</dbReference>
<evidence type="ECO:0000256" key="12">
    <source>
        <dbReference type="ARBA" id="ARBA00022833"/>
    </source>
</evidence>
<dbReference type="InterPro" id="IPR000403">
    <property type="entry name" value="PI3/4_kinase_cat_dom"/>
</dbReference>
<feature type="compositionally biased region" description="Acidic residues" evidence="17">
    <location>
        <begin position="2735"/>
        <end position="2746"/>
    </location>
</feature>
<evidence type="ECO:0000259" key="18">
    <source>
        <dbReference type="PROSITE" id="PS50290"/>
    </source>
</evidence>
<dbReference type="KEGG" id="vda:VDAG_01884"/>
<dbReference type="InterPro" id="IPR003152">
    <property type="entry name" value="FATC_dom"/>
</dbReference>
<evidence type="ECO:0000256" key="1">
    <source>
        <dbReference type="ARBA" id="ARBA00004123"/>
    </source>
</evidence>
<evidence type="ECO:0000256" key="11">
    <source>
        <dbReference type="ARBA" id="ARBA00022777"/>
    </source>
</evidence>
<evidence type="ECO:0000256" key="15">
    <source>
        <dbReference type="ARBA" id="ARBA00023242"/>
    </source>
</evidence>
<comment type="function">
    <text evidence="16">Serine/threonine protein kinase which activates checkpoint signaling upon genotoxic stresses such as ionizing radiation (IR), ultraviolet light (UV), or DNA replication stalling, thereby acting as a DNA damage sensor. Recognizes the substrate consensus sequence [ST]-Q. Phosphorylates histone H2A to form H2AS128ph (gamma-H2A) at sites of DNA damage, involved in the regulation of DNA damage response mechanism. Required for the control of telomere length and genome stability.</text>
</comment>
<keyword evidence="22" id="KW-1185">Reference proteome</keyword>
<dbReference type="OMA" id="SMYIGWC"/>
<feature type="domain" description="FAT" evidence="19">
    <location>
        <begin position="1338"/>
        <end position="1905"/>
    </location>
</feature>
<dbReference type="InterPro" id="IPR011009">
    <property type="entry name" value="Kinase-like_dom_sf"/>
</dbReference>
<evidence type="ECO:0000313" key="21">
    <source>
        <dbReference type="EMBL" id="EGY19868.1"/>
    </source>
</evidence>
<keyword evidence="6" id="KW-0808">Transferase</keyword>
<dbReference type="Proteomes" id="UP000001611">
    <property type="component" value="Chromosome 7"/>
</dbReference>
<feature type="compositionally biased region" description="Basic and acidic residues" evidence="17">
    <location>
        <begin position="2582"/>
        <end position="2599"/>
    </location>
</feature>
<dbReference type="Gene3D" id="3.30.1740.10">
    <property type="entry name" value="Zinc finger, PARP-type"/>
    <property type="match status" value="1"/>
</dbReference>
<dbReference type="InParanoid" id="G2WW98"/>
<dbReference type="GO" id="GO:0000077">
    <property type="term" value="P:DNA damage checkpoint signaling"/>
    <property type="evidence" value="ECO:0007669"/>
    <property type="project" value="TreeGrafter"/>
</dbReference>
<evidence type="ECO:0000256" key="7">
    <source>
        <dbReference type="ARBA" id="ARBA00022723"/>
    </source>
</evidence>
<dbReference type="SMART" id="SM00146">
    <property type="entry name" value="PI3Kc"/>
    <property type="match status" value="1"/>
</dbReference>
<dbReference type="FunFam" id="1.10.1070.11:FF:000031">
    <property type="entry name" value="Phosphatidyl inositol 3-kinase"/>
    <property type="match status" value="1"/>
</dbReference>
<dbReference type="Pfam" id="PF23593">
    <property type="entry name" value="HEAT_ATR"/>
    <property type="match status" value="1"/>
</dbReference>
<keyword evidence="15" id="KW-0539">Nucleus</keyword>
<dbReference type="PROSITE" id="PS51189">
    <property type="entry name" value="FAT"/>
    <property type="match status" value="1"/>
</dbReference>
<dbReference type="InterPro" id="IPR036940">
    <property type="entry name" value="PI3/4_kinase_cat_sf"/>
</dbReference>
<dbReference type="InterPro" id="IPR036957">
    <property type="entry name" value="Znf_PARP_sf"/>
</dbReference>
<dbReference type="InterPro" id="IPR056802">
    <property type="entry name" value="ATR-like_M-HEAT"/>
</dbReference>
<dbReference type="EMBL" id="DS572697">
    <property type="protein sequence ID" value="EGY19868.1"/>
    <property type="molecule type" value="Genomic_DNA"/>
</dbReference>
<feature type="compositionally biased region" description="Basic residues" evidence="17">
    <location>
        <begin position="2781"/>
        <end position="2792"/>
    </location>
</feature>
<keyword evidence="5" id="KW-0723">Serine/threonine-protein kinase</keyword>
<proteinExistence type="inferred from homology"/>
<dbReference type="InterPro" id="IPR012993">
    <property type="entry name" value="UME"/>
</dbReference>
<comment type="subcellular location">
    <subcellularLocation>
        <location evidence="1">Nucleus</location>
    </subcellularLocation>
</comment>
<evidence type="ECO:0000256" key="3">
    <source>
        <dbReference type="ARBA" id="ARBA00011370"/>
    </source>
</evidence>
<feature type="region of interest" description="Disordered" evidence="17">
    <location>
        <begin position="2578"/>
        <end position="2792"/>
    </location>
</feature>
<dbReference type="Pfam" id="PF02260">
    <property type="entry name" value="FATC"/>
    <property type="match status" value="1"/>
</dbReference>
<dbReference type="FunCoup" id="G2WW98">
    <property type="interactions" value="1105"/>
</dbReference>
<dbReference type="eggNOG" id="KOG0890">
    <property type="taxonomic scope" value="Eukaryota"/>
</dbReference>
<dbReference type="Gene3D" id="3.30.1010.10">
    <property type="entry name" value="Phosphatidylinositol 3-kinase Catalytic Subunit, Chain A, domain 4"/>
    <property type="match status" value="1"/>
</dbReference>
<reference evidence="21 22" key="1">
    <citation type="submission" date="2008-03" db="EMBL/GenBank/DDBJ databases">
        <title>The Genome Sequence of Verticillium dahliae VdLs.17.</title>
        <authorList>
            <consortium name="The Broad Institute Genome Sequencing Platform"/>
            <person name="Ma L.-J.J."/>
            <person name="Klosterman S.J."/>
            <person name="Subbarao K."/>
            <person name="Dobinson K."/>
            <person name="Veronese P."/>
            <person name="Kang S."/>
            <person name="Gold S.E."/>
            <person name="Young S."/>
            <person name="Jaffe D."/>
            <person name="Gnerre S."/>
            <person name="Berlin A."/>
            <person name="Heiman D."/>
            <person name="Hepburn T."/>
            <person name="Sykes S."/>
            <person name="Alvarado L."/>
            <person name="Kodira C.D."/>
            <person name="Lander E."/>
            <person name="Galagan J."/>
            <person name="Nusbaum C."/>
            <person name="Birren B."/>
        </authorList>
    </citation>
    <scope>NUCLEOTIDE SEQUENCE [LARGE SCALE GENOMIC DNA]</scope>
    <source>
        <strain evidence="22">VdLs.17 / ATCC MYA-4575 / FGSC 10137</strain>
    </source>
</reference>
<keyword evidence="7" id="KW-0479">Metal-binding</keyword>
<sequence length="2792" mass="312868">MATRTGVSGGHAPPSTLAAQLVENISASTKSSRSDDNSELRKLSATIQEVENNPGILKTSEDQLRHNHLLTYVFIRAVLGGIKLNDPFLDRKHLKSEVLQAISFLKLIIKETPAVLAYKTAEAPFEMRGDEPLWIWVFPKILRLLGHSRCLDLTADIETFFYELLDMLSSDNSLWCLVSSITVYLREIANALLLRLRDTNTIMNGRDESLQVTLPEDGTLELLVGRSTMHTIKQSTYTISGMAVGLRQASSLLKILGHPLVSQQHAMLPDDFFAAHRPWLADSLLSLRALQEGWQHTVPLGRSGVLQSTLNLLAGDFKGTKAIAKRKVYTILALHCADIVQNFSELTTSEGEQAAAAQQIFCYALLRLSHAALHDRSIGRLSMAKIVLPAESGLLIQNPSWDKSSDIWRSIQVLKETSGSTPPDTLSPDCQSALFADLSLQRQVERLGLKTTAEPVMEPEPKRRKLSQNSFESTKLPKLVAQIYKILGADPGSSNFSLNWSFMYCAKSSVAEPRNPQTDGRAKSEVTSIFLKLIAHESFLSSRRPRIVAMVCLRRLIVHADDQASLDLETSELGKWCLQSLQSSVRELRIAAGDPLYLSRNLKTALSLLKNISEQAVTGFSETNIMAGGQLGRHVSGNELNLVLLQLLKYLGGNNSLIASCAFNELFEPFWGNLAFFAIKDMVARPQISRAIAELLQISVNQLLILIQRFALPWLVLLKKRDVVQKITEARREQDTYFCLMESSNNGPIMALLLIQDAPDPEEFIMSRLREFSSRFESSTIAEMMKSEAVAIILELLKAASDADEERKPRIVNALTWMATKVMAPNREPRSKKHSANIIGRFLESYMLGSISRLVDVINDRMLSAPPVEEQLQCLRAMEEMIRLCKAYVRGARPQAALSCWVALLTHLEEEDIEVLLEPTIFIIKFYWRQYDDSCRAMAVALIHQVLKDFPDVVDRTIKVLPTLKDIPELSSIEAKLSSLRPSLDPRGAFVVFAERLSHQNSGVVLLALEELVEYLKDNQGYLHSSAISEQPDSVVTTLLRSLLDCAAKVGTLDIVVAGACTQCIGLIGCLDSNRIETTRESKSMAVLHNFEDSQETTDFVLFILEEVLVKAFLSTTDTRLQGFLSFAMQDLMQKVDLQSALASSTKIPNSTRSAEGNSVYRKWIALPESVREVLSPFLTSRYLLAPAKIPPAEYPIFQPGKSYVQWVRVFVLDLLQRPLNEHARLVFEPLSRLIRVKDVSVAEFLLPYLVIHVIVGNKSTQNERDRVTNELVNILRHQIRDDATYAERDDMKLYCEAVFRVFDYAMKWVQENGRNAKSDLKALDRVKSVVGMISPELRSQRAMDCKEYSRALFYLEHHAQELELKQGDPSERTRLLERLQDIYTQIDEPDGLDGISARLHVLDVNQQILSHRKAGRWTAAQTWYEIKLAEEPNNVDIQVDLLTCLQQSGQHDVLLNHVEGMHLDVTSENRIVPFAVEAAWATSRWDTLSKYAGRFHGDFMEDFNVGIAKLFDSMRQGKSTRTKFTETLDLMRKKIASGLTYTATSSLQASHELMLRCHILTDIELITQEREVDGPQHQATLKLLERRLEVLGAYVYDKQYVLSIRRAAMQLSQPIYSDIDISSLWLSTAKLARKANSMQQSLNAVLHASKLGDDSAVIENAKLLWKDGHPRKAIQVLQGAIDANKFATQVNNSTSSSKGMDMQQRYLTARAQLTLAKWLDAAGQTHVINLREKYQQAPKTLSMWEKGHFFLGRHYKKLMESEQTLKLDHQSDAYLQGEIARLVIENYLRSLSYGTKYLFQTLPRILTLWLELGAQVDKPPEGKISVSRELHKRRVEQLNMLHKFLDKYIIKLPAFIFYTALPQIVARIAHPSQHVFDRLKNILVKVVEAHPRQALWGLFGIMTTKQATERRERGQRILQTLRSVSARVENGSYDLKTLLRMGEKLAEQLLLACNNGNFQSNRTTKASITRDLNFNHKCTPCPLVVPIEACLTATLPTLADNVRRYKAFSRDVVTIDSFLDEVLVLGSLAKPRRLTARGSDGKNYMLLIKPKDDLRTDQRLMEFNAMINRSLKRDAESSRRQLYIRTYAVTPLNEECGIIEWVDGLKTLRDILLEQYKMRGTHPDYNAIKRMMKDAVTGTSNIHLFTEGVLGTFPPVLHHWFIEQFPHPAVWFAARLKYTRSCAVMSMVGTILGLGDRHGENVLLEKDNGGIFHVDFNCLFDKGRTFGEPERVPFRLTHNMVTAMGMHGYEGPFRACSELSLGILRQQEETLMTILEAFIYDPTLDLQKVKKSSRAVVAPGEVRLEPPYVVDSIKRKVRGLLPNESIPLGVEGYVEELISQAVDPRNLSAILPAESQASSCAQAWRTIIVLSFTASDTSDSIGCFPAHPLFPQREAQRSSQHVVLSNRSVPFHAACACTQASQRHASRMTRRDLSSSFPSRPQNCTKLTCVPPLPEVSANNRAGCQDSVCKATATKCLKGQLRFGTWTEIQEHGSFRWKHWGCVSGKQIEGLRETCSRGGDAFDFDAIDGYDEMADYPDLQAKIREAVEQGHIAPEDFNGDPEYNKLGQRAIRGRAAVTKAKAGENDDAAKDEEAEKAPAKGKKRGRKAADEEGEPEAAEDTKSKKRTKTAAAASIKDEEEEKPKPKPKPKGKTAKTAVKAEESDDEKPKPKARGKAAKAAVKKADSEDETNDVPVTKTKAKRGKAAAAVKAEDEEEPKPKRGAKRTAAKKTVVEESESEDEDEEEPVPKPKAKKAAAAKGRKKAEAAKEEDSNDAPAAAPKRRSRRSAGGA</sequence>
<evidence type="ECO:0000259" key="20">
    <source>
        <dbReference type="PROSITE" id="PS51190"/>
    </source>
</evidence>
<evidence type="ECO:0000256" key="16">
    <source>
        <dbReference type="ARBA" id="ARBA00025079"/>
    </source>
</evidence>
<gene>
    <name evidence="21" type="ORF">VDAG_01884</name>
</gene>
<dbReference type="CDD" id="cd00892">
    <property type="entry name" value="PIKKc_ATR"/>
    <property type="match status" value="1"/>
</dbReference>
<name>G2WW98_VERDV</name>
<dbReference type="InterPro" id="IPR001510">
    <property type="entry name" value="Znf_PARP"/>
</dbReference>
<dbReference type="SMART" id="SM01336">
    <property type="entry name" value="zf-PARP"/>
    <property type="match status" value="1"/>
</dbReference>
<keyword evidence="8" id="KW-0547">Nucleotide-binding</keyword>
<evidence type="ECO:0000256" key="4">
    <source>
        <dbReference type="ARBA" id="ARBA00012513"/>
    </source>
</evidence>
<dbReference type="OrthoDB" id="381190at2759"/>
<dbReference type="SMART" id="SM00802">
    <property type="entry name" value="UME"/>
    <property type="match status" value="1"/>
</dbReference>
<dbReference type="SUPFAM" id="SSF57716">
    <property type="entry name" value="Glucocorticoid receptor-like (DNA-binding domain)"/>
    <property type="match status" value="1"/>
</dbReference>
<dbReference type="GeneID" id="20703347"/>
<dbReference type="PROSITE" id="PS51190">
    <property type="entry name" value="FATC"/>
    <property type="match status" value="1"/>
</dbReference>
<evidence type="ECO:0000256" key="17">
    <source>
        <dbReference type="SAM" id="MobiDB-lite"/>
    </source>
</evidence>
<evidence type="ECO:0000256" key="2">
    <source>
        <dbReference type="ARBA" id="ARBA00010769"/>
    </source>
</evidence>
<keyword evidence="13" id="KW-0067">ATP-binding</keyword>
<evidence type="ECO:0000259" key="19">
    <source>
        <dbReference type="PROSITE" id="PS51189"/>
    </source>
</evidence>
<dbReference type="Pfam" id="PF02259">
    <property type="entry name" value="FAT"/>
    <property type="match status" value="1"/>
</dbReference>
<dbReference type="EC" id="2.7.11.1" evidence="4"/>
<dbReference type="Pfam" id="PF25030">
    <property type="entry name" value="M-HEAT_ATR"/>
    <property type="match status" value="1"/>
</dbReference>
<feature type="compositionally biased region" description="Basic residues" evidence="17">
    <location>
        <begin position="2751"/>
        <end position="2763"/>
    </location>
</feature>
<dbReference type="PANTHER" id="PTHR11139:SF125">
    <property type="entry name" value="SERINE_THREONINE-PROTEIN KINASE MEC1"/>
    <property type="match status" value="1"/>
</dbReference>
<dbReference type="InterPro" id="IPR016024">
    <property type="entry name" value="ARM-type_fold"/>
</dbReference>
<evidence type="ECO:0000313" key="22">
    <source>
        <dbReference type="Proteomes" id="UP000001611"/>
    </source>
</evidence>
<dbReference type="Gene3D" id="1.10.1070.11">
    <property type="entry name" value="Phosphatidylinositol 3-/4-kinase, catalytic domain"/>
    <property type="match status" value="1"/>
</dbReference>
<dbReference type="PANTHER" id="PTHR11139">
    <property type="entry name" value="ATAXIA TELANGIECTASIA MUTATED ATM -RELATED"/>
    <property type="match status" value="1"/>
</dbReference>
<dbReference type="GO" id="GO:0004674">
    <property type="term" value="F:protein serine/threonine kinase activity"/>
    <property type="evidence" value="ECO:0007669"/>
    <property type="project" value="UniProtKB-KW"/>
</dbReference>
<dbReference type="SUPFAM" id="SSF56112">
    <property type="entry name" value="Protein kinase-like (PK-like)"/>
    <property type="match status" value="1"/>
</dbReference>
<evidence type="ECO:0000256" key="5">
    <source>
        <dbReference type="ARBA" id="ARBA00022527"/>
    </source>
</evidence>
<organism evidence="21 22">
    <name type="scientific">Verticillium dahliae (strain VdLs.17 / ATCC MYA-4575 / FGSC 10137)</name>
    <name type="common">Verticillium wilt</name>
    <dbReference type="NCBI Taxonomy" id="498257"/>
    <lineage>
        <taxon>Eukaryota</taxon>
        <taxon>Fungi</taxon>
        <taxon>Dikarya</taxon>
        <taxon>Ascomycota</taxon>
        <taxon>Pezizomycotina</taxon>
        <taxon>Sordariomycetes</taxon>
        <taxon>Hypocreomycetidae</taxon>
        <taxon>Glomerellales</taxon>
        <taxon>Plectosphaerellaceae</taxon>
        <taxon>Verticillium</taxon>
    </lineage>
</organism>
<dbReference type="SUPFAM" id="SSF48371">
    <property type="entry name" value="ARM repeat"/>
    <property type="match status" value="1"/>
</dbReference>
<dbReference type="GO" id="GO:0003677">
    <property type="term" value="F:DNA binding"/>
    <property type="evidence" value="ECO:0007669"/>
    <property type="project" value="InterPro"/>
</dbReference>
<dbReference type="GO" id="GO:0005524">
    <property type="term" value="F:ATP binding"/>
    <property type="evidence" value="ECO:0007669"/>
    <property type="project" value="UniProtKB-KW"/>
</dbReference>
<dbReference type="PROSITE" id="PS50290">
    <property type="entry name" value="PI3_4_KINASE_3"/>
    <property type="match status" value="1"/>
</dbReference>
<dbReference type="RefSeq" id="XP_009656208.1">
    <property type="nucleotide sequence ID" value="XM_009657913.1"/>
</dbReference>
<keyword evidence="12" id="KW-0862">Zinc</keyword>
<dbReference type="FunFam" id="3.30.1010.10:FF:000017">
    <property type="entry name" value="Inositol kinase kinase (UvsB)"/>
    <property type="match status" value="1"/>
</dbReference>
<keyword evidence="10" id="KW-0863">Zinc-finger</keyword>
<keyword evidence="14" id="KW-0234">DNA repair</keyword>
<evidence type="ECO:0000256" key="10">
    <source>
        <dbReference type="ARBA" id="ARBA00022771"/>
    </source>
</evidence>
<dbReference type="GO" id="GO:0008270">
    <property type="term" value="F:zinc ion binding"/>
    <property type="evidence" value="ECO:0007669"/>
    <property type="project" value="UniProtKB-KW"/>
</dbReference>